<feature type="domain" description="PilZ" evidence="2">
    <location>
        <begin position="56"/>
        <end position="160"/>
    </location>
</feature>
<evidence type="ECO:0000256" key="1">
    <source>
        <dbReference type="SAM" id="MobiDB-lite"/>
    </source>
</evidence>
<dbReference type="EMBL" id="JBHLXJ010000012">
    <property type="protein sequence ID" value="MFC0350324.1"/>
    <property type="molecule type" value="Genomic_DNA"/>
</dbReference>
<evidence type="ECO:0000313" key="4">
    <source>
        <dbReference type="Proteomes" id="UP001589844"/>
    </source>
</evidence>
<protein>
    <submittedName>
        <fullName evidence="3">PilZ domain-containing protein</fullName>
    </submittedName>
</protein>
<accession>A0ABV6IHJ5</accession>
<dbReference type="Pfam" id="PF07238">
    <property type="entry name" value="PilZ"/>
    <property type="match status" value="1"/>
</dbReference>
<gene>
    <name evidence="3" type="ORF">ACFFJH_10945</name>
</gene>
<keyword evidence="4" id="KW-1185">Reference proteome</keyword>
<feature type="compositionally biased region" description="Basic and acidic residues" evidence="1">
    <location>
        <begin position="1"/>
        <end position="10"/>
    </location>
</feature>
<comment type="caution">
    <text evidence="3">The sequence shown here is derived from an EMBL/GenBank/DDBJ whole genome shotgun (WGS) entry which is preliminary data.</text>
</comment>
<dbReference type="InterPro" id="IPR009875">
    <property type="entry name" value="PilZ_domain"/>
</dbReference>
<feature type="compositionally biased region" description="Polar residues" evidence="1">
    <location>
        <begin position="30"/>
        <end position="44"/>
    </location>
</feature>
<organism evidence="3 4">
    <name type="scientific">Undibacterium danionis</name>
    <dbReference type="NCBI Taxonomy" id="1812100"/>
    <lineage>
        <taxon>Bacteria</taxon>
        <taxon>Pseudomonadati</taxon>
        <taxon>Pseudomonadota</taxon>
        <taxon>Betaproteobacteria</taxon>
        <taxon>Burkholderiales</taxon>
        <taxon>Oxalobacteraceae</taxon>
        <taxon>Undibacterium</taxon>
    </lineage>
</organism>
<evidence type="ECO:0000313" key="3">
    <source>
        <dbReference type="EMBL" id="MFC0350324.1"/>
    </source>
</evidence>
<reference evidence="3 4" key="1">
    <citation type="submission" date="2024-09" db="EMBL/GenBank/DDBJ databases">
        <authorList>
            <person name="Sun Q."/>
            <person name="Mori K."/>
        </authorList>
    </citation>
    <scope>NUCLEOTIDE SEQUENCE [LARGE SCALE GENOMIC DNA]</scope>
    <source>
        <strain evidence="3 4">CCM 8677</strain>
    </source>
</reference>
<dbReference type="SUPFAM" id="SSF141371">
    <property type="entry name" value="PilZ domain-like"/>
    <property type="match status" value="1"/>
</dbReference>
<sequence>MKKTESEKSPESPSVAPLPVKDTGRVENGGAQNESQETNPTPQFISISTRLPRVNNRSHKRYLVKWRIAIVYEGGTGKKTFHGRVNEISMGGLSIHCDHNVFHEGKVILLLALPPLNAGGREKILEITCRMNYTILSKQLFRIGLEFVQFREGEKRLLEERLEISNAGGISYMDA</sequence>
<name>A0ABV6IHJ5_9BURK</name>
<dbReference type="Gene3D" id="2.40.10.220">
    <property type="entry name" value="predicted glycosyltransferase like domains"/>
    <property type="match status" value="1"/>
</dbReference>
<proteinExistence type="predicted"/>
<feature type="region of interest" description="Disordered" evidence="1">
    <location>
        <begin position="1"/>
        <end position="44"/>
    </location>
</feature>
<dbReference type="RefSeq" id="WP_390212500.1">
    <property type="nucleotide sequence ID" value="NZ_JBHLXJ010000012.1"/>
</dbReference>
<evidence type="ECO:0000259" key="2">
    <source>
        <dbReference type="Pfam" id="PF07238"/>
    </source>
</evidence>
<dbReference type="Proteomes" id="UP001589844">
    <property type="component" value="Unassembled WGS sequence"/>
</dbReference>